<dbReference type="EMBL" id="JAUCMX010000007">
    <property type="protein sequence ID" value="KAK3540439.1"/>
    <property type="molecule type" value="Genomic_DNA"/>
</dbReference>
<evidence type="ECO:0000256" key="2">
    <source>
        <dbReference type="ARBA" id="ARBA00022490"/>
    </source>
</evidence>
<dbReference type="PANTHER" id="PTHR20899:SF1">
    <property type="entry name" value="PIERCER OF MICROTUBULE WALL 1 PROTEIN"/>
    <property type="match status" value="1"/>
</dbReference>
<evidence type="ECO:0000313" key="8">
    <source>
        <dbReference type="Proteomes" id="UP001274896"/>
    </source>
</evidence>
<keyword evidence="8" id="KW-1185">Reference proteome</keyword>
<organism evidence="7 8">
    <name type="scientific">Hemibagrus guttatus</name>
    <dbReference type="NCBI Taxonomy" id="175788"/>
    <lineage>
        <taxon>Eukaryota</taxon>
        <taxon>Metazoa</taxon>
        <taxon>Chordata</taxon>
        <taxon>Craniata</taxon>
        <taxon>Vertebrata</taxon>
        <taxon>Euteleostomi</taxon>
        <taxon>Actinopterygii</taxon>
        <taxon>Neopterygii</taxon>
        <taxon>Teleostei</taxon>
        <taxon>Ostariophysi</taxon>
        <taxon>Siluriformes</taxon>
        <taxon>Bagridae</taxon>
        <taxon>Hemibagrus</taxon>
    </lineage>
</organism>
<evidence type="ECO:0000256" key="4">
    <source>
        <dbReference type="ARBA" id="ARBA00023273"/>
    </source>
</evidence>
<evidence type="ECO:0000256" key="3">
    <source>
        <dbReference type="ARBA" id="ARBA00023212"/>
    </source>
</evidence>
<protein>
    <submittedName>
        <fullName evidence="7">Uncharacterized protein</fullName>
    </submittedName>
</protein>
<dbReference type="GO" id="GO:0035082">
    <property type="term" value="P:axoneme assembly"/>
    <property type="evidence" value="ECO:0007669"/>
    <property type="project" value="InterPro"/>
</dbReference>
<reference evidence="7" key="1">
    <citation type="submission" date="2023-06" db="EMBL/GenBank/DDBJ databases">
        <title>Male Hemibagrus guttatus genome.</title>
        <authorList>
            <person name="Bian C."/>
        </authorList>
    </citation>
    <scope>NUCLEOTIDE SEQUENCE</scope>
    <source>
        <strain evidence="7">Male_cb2023</strain>
        <tissue evidence="7">Muscle</tissue>
    </source>
</reference>
<evidence type="ECO:0000256" key="5">
    <source>
        <dbReference type="ARBA" id="ARBA00038014"/>
    </source>
</evidence>
<dbReference type="InterPro" id="IPR026507">
    <property type="entry name" value="PIRC1/2"/>
</dbReference>
<evidence type="ECO:0000313" key="7">
    <source>
        <dbReference type="EMBL" id="KAK3540439.1"/>
    </source>
</evidence>
<dbReference type="Pfam" id="PF14892">
    <property type="entry name" value="PIRC1_2"/>
    <property type="match status" value="1"/>
</dbReference>
<accession>A0AAE0R3B3</accession>
<comment type="similarity">
    <text evidence="5">Belongs to the PIERCE1 family.</text>
</comment>
<sequence length="141" mass="16289">MDAECLDSGINMDQKQPDKNTNLKTSEVYRVNENLPKRFNNPDCFKGYSKKTVHPLYQTTNQTYGSKRPTVHEMPTSFYGSRRQFSDHILKSGTFRDNGFNTSLEKSRITGPNTINMLHDRIILHHLYHTAGNDRTHTNTI</sequence>
<name>A0AAE0R3B3_9TELE</name>
<evidence type="ECO:0000256" key="6">
    <source>
        <dbReference type="SAM" id="MobiDB-lite"/>
    </source>
</evidence>
<comment type="subcellular location">
    <subcellularLocation>
        <location evidence="1">Cytoplasm</location>
        <location evidence="1">Cytoskeleton</location>
        <location evidence="1">Cilium axoneme</location>
    </subcellularLocation>
</comment>
<keyword evidence="2" id="KW-0963">Cytoplasm</keyword>
<feature type="compositionally biased region" description="Polar residues" evidence="6">
    <location>
        <begin position="11"/>
        <end position="20"/>
    </location>
</feature>
<gene>
    <name evidence="7" type="ORF">QTP70_030986</name>
</gene>
<evidence type="ECO:0000256" key="1">
    <source>
        <dbReference type="ARBA" id="ARBA00004430"/>
    </source>
</evidence>
<dbReference type="Proteomes" id="UP001274896">
    <property type="component" value="Unassembled WGS sequence"/>
</dbReference>
<dbReference type="GO" id="GO:0005879">
    <property type="term" value="C:axonemal microtubule"/>
    <property type="evidence" value="ECO:0007669"/>
    <property type="project" value="InterPro"/>
</dbReference>
<dbReference type="AlphaFoldDB" id="A0AAE0R3B3"/>
<keyword evidence="3" id="KW-0206">Cytoskeleton</keyword>
<feature type="region of interest" description="Disordered" evidence="6">
    <location>
        <begin position="1"/>
        <end position="20"/>
    </location>
</feature>
<proteinExistence type="inferred from homology"/>
<comment type="caution">
    <text evidence="7">The sequence shown here is derived from an EMBL/GenBank/DDBJ whole genome shotgun (WGS) entry which is preliminary data.</text>
</comment>
<keyword evidence="4" id="KW-0966">Cell projection</keyword>
<dbReference type="PANTHER" id="PTHR20899">
    <property type="entry name" value="PIERCE HOMOLOG"/>
    <property type="match status" value="1"/>
</dbReference>